<reference evidence="1 2" key="1">
    <citation type="submission" date="2016-03" db="EMBL/GenBank/DDBJ databases">
        <title>Comparative genomics of the ectomycorrhizal sister species Rhizopogon vinicolor and Rhizopogon vesiculosus (Basidiomycota: Boletales) reveals a divergence of the mating type B locus.</title>
        <authorList>
            <person name="Mujic A.B."/>
            <person name="Kuo A."/>
            <person name="Tritt A."/>
            <person name="Lipzen A."/>
            <person name="Chen C."/>
            <person name="Johnson J."/>
            <person name="Sharma A."/>
            <person name="Barry K."/>
            <person name="Grigoriev I.V."/>
            <person name="Spatafora J.W."/>
        </authorList>
    </citation>
    <scope>NUCLEOTIDE SEQUENCE [LARGE SCALE GENOMIC DNA]</scope>
    <source>
        <strain evidence="1 2">AM-OR11-056</strain>
    </source>
</reference>
<keyword evidence="2" id="KW-1185">Reference proteome</keyword>
<comment type="caution">
    <text evidence="1">The sequence shown here is derived from an EMBL/GenBank/DDBJ whole genome shotgun (WGS) entry which is preliminary data.</text>
</comment>
<sequence>MFQGSVISIRESVKLGARLTHSLKVTCVLFDALEEIKIITCPCFPTPLQLLH</sequence>
<evidence type="ECO:0000313" key="2">
    <source>
        <dbReference type="Proteomes" id="UP000183567"/>
    </source>
</evidence>
<protein>
    <submittedName>
        <fullName evidence="1">Uncharacterized protein</fullName>
    </submittedName>
</protein>
<gene>
    <name evidence="1" type="ORF">AZE42_12757</name>
</gene>
<name>A0A1J8R1G4_9AGAM</name>
<accession>A0A1J8R1G4</accession>
<evidence type="ECO:0000313" key="1">
    <source>
        <dbReference type="EMBL" id="OJA17748.1"/>
    </source>
</evidence>
<dbReference type="Proteomes" id="UP000183567">
    <property type="component" value="Unassembled WGS sequence"/>
</dbReference>
<dbReference type="EMBL" id="LVVM01001836">
    <property type="protein sequence ID" value="OJA17748.1"/>
    <property type="molecule type" value="Genomic_DNA"/>
</dbReference>
<proteinExistence type="predicted"/>
<dbReference type="AlphaFoldDB" id="A0A1J8R1G4"/>
<organism evidence="1 2">
    <name type="scientific">Rhizopogon vesiculosus</name>
    <dbReference type="NCBI Taxonomy" id="180088"/>
    <lineage>
        <taxon>Eukaryota</taxon>
        <taxon>Fungi</taxon>
        <taxon>Dikarya</taxon>
        <taxon>Basidiomycota</taxon>
        <taxon>Agaricomycotina</taxon>
        <taxon>Agaricomycetes</taxon>
        <taxon>Agaricomycetidae</taxon>
        <taxon>Boletales</taxon>
        <taxon>Suillineae</taxon>
        <taxon>Rhizopogonaceae</taxon>
        <taxon>Rhizopogon</taxon>
    </lineage>
</organism>
<dbReference type="OrthoDB" id="3200967at2759"/>